<evidence type="ECO:0000313" key="5">
    <source>
        <dbReference type="Proteomes" id="UP000053660"/>
    </source>
</evidence>
<keyword evidence="5" id="KW-1185">Reference proteome</keyword>
<dbReference type="InterPro" id="IPR004114">
    <property type="entry name" value="THUMP_dom"/>
</dbReference>
<dbReference type="PANTHER" id="PTHR13452">
    <property type="entry name" value="THUMP DOMAIN CONTAINING PROTEIN 1-RELATED"/>
    <property type="match status" value="1"/>
</dbReference>
<feature type="region of interest" description="Disordered" evidence="2">
    <location>
        <begin position="128"/>
        <end position="165"/>
    </location>
</feature>
<dbReference type="AlphaFoldDB" id="A0A0B1SR66"/>
<accession>A0A0B1SR66</accession>
<dbReference type="PROSITE" id="PS51165">
    <property type="entry name" value="THUMP"/>
    <property type="match status" value="1"/>
</dbReference>
<dbReference type="InterPro" id="IPR040183">
    <property type="entry name" value="THUMPD1-like"/>
</dbReference>
<evidence type="ECO:0000256" key="1">
    <source>
        <dbReference type="PROSITE-ProRule" id="PRU00529"/>
    </source>
</evidence>
<organism evidence="4 5">
    <name type="scientific">Oesophagostomum dentatum</name>
    <name type="common">Nodular worm</name>
    <dbReference type="NCBI Taxonomy" id="61180"/>
    <lineage>
        <taxon>Eukaryota</taxon>
        <taxon>Metazoa</taxon>
        <taxon>Ecdysozoa</taxon>
        <taxon>Nematoda</taxon>
        <taxon>Chromadorea</taxon>
        <taxon>Rhabditida</taxon>
        <taxon>Rhabditina</taxon>
        <taxon>Rhabditomorpha</taxon>
        <taxon>Strongyloidea</taxon>
        <taxon>Strongylidae</taxon>
        <taxon>Oesophagostomum</taxon>
    </lineage>
</organism>
<sequence>MHNFIVVWVDFRISSYLSALFQRVLPVEDTADVDLKKLNDMVLKCVSRHLKAGDDGSFPSYAMEFKARNNDSIKKTDVLEMLGDAVNAVAPTSKVDLNNADITFMVQLVRKTMMVGGMPNYYAKRKYSMRPKEEKRDDVKAGNGENTSSVNEAVENKEEAGADGH</sequence>
<dbReference type="Proteomes" id="UP000053660">
    <property type="component" value="Unassembled WGS sequence"/>
</dbReference>
<dbReference type="OrthoDB" id="367221at2759"/>
<reference evidence="4 5" key="1">
    <citation type="submission" date="2014-03" db="EMBL/GenBank/DDBJ databases">
        <title>Draft genome of the hookworm Oesophagostomum dentatum.</title>
        <authorList>
            <person name="Mitreva M."/>
        </authorList>
    </citation>
    <scope>NUCLEOTIDE SEQUENCE [LARGE SCALE GENOMIC DNA]</scope>
    <source>
        <strain evidence="4 5">OD-Hann</strain>
    </source>
</reference>
<dbReference type="EMBL" id="KN560555">
    <property type="protein sequence ID" value="KHJ86396.1"/>
    <property type="molecule type" value="Genomic_DNA"/>
</dbReference>
<evidence type="ECO:0000256" key="2">
    <source>
        <dbReference type="SAM" id="MobiDB-lite"/>
    </source>
</evidence>
<evidence type="ECO:0000259" key="3">
    <source>
        <dbReference type="PROSITE" id="PS51165"/>
    </source>
</evidence>
<feature type="domain" description="THUMP" evidence="3">
    <location>
        <begin position="1"/>
        <end position="119"/>
    </location>
</feature>
<dbReference type="GO" id="GO:0003723">
    <property type="term" value="F:RNA binding"/>
    <property type="evidence" value="ECO:0007669"/>
    <property type="project" value="UniProtKB-UniRule"/>
</dbReference>
<dbReference type="CDD" id="cd11717">
    <property type="entry name" value="THUMP_THUMPD1_like"/>
    <property type="match status" value="1"/>
</dbReference>
<name>A0A0B1SR66_OESDE</name>
<evidence type="ECO:0000313" key="4">
    <source>
        <dbReference type="EMBL" id="KHJ86396.1"/>
    </source>
</evidence>
<feature type="compositionally biased region" description="Basic and acidic residues" evidence="2">
    <location>
        <begin position="154"/>
        <end position="165"/>
    </location>
</feature>
<dbReference type="Pfam" id="PF02926">
    <property type="entry name" value="THUMP"/>
    <property type="match status" value="1"/>
</dbReference>
<proteinExistence type="predicted"/>
<dbReference type="Gene3D" id="3.30.2300.10">
    <property type="entry name" value="THUMP superfamily"/>
    <property type="match status" value="1"/>
</dbReference>
<dbReference type="PANTHER" id="PTHR13452:SF10">
    <property type="entry name" value="THUMP DOMAIN-CONTAINING PROTEIN 1"/>
    <property type="match status" value="1"/>
</dbReference>
<dbReference type="GO" id="GO:0006400">
    <property type="term" value="P:tRNA modification"/>
    <property type="evidence" value="ECO:0007669"/>
    <property type="project" value="InterPro"/>
</dbReference>
<dbReference type="SUPFAM" id="SSF143437">
    <property type="entry name" value="THUMP domain-like"/>
    <property type="match status" value="1"/>
</dbReference>
<feature type="compositionally biased region" description="Basic and acidic residues" evidence="2">
    <location>
        <begin position="130"/>
        <end position="140"/>
    </location>
</feature>
<protein>
    <submittedName>
        <fullName evidence="4">THUMP domain protein</fullName>
    </submittedName>
</protein>
<keyword evidence="1" id="KW-0694">RNA-binding</keyword>
<gene>
    <name evidence="4" type="ORF">OESDEN_13858</name>
</gene>